<feature type="domain" description="LysM" evidence="2">
    <location>
        <begin position="61"/>
        <end position="106"/>
    </location>
</feature>
<reference evidence="3 4" key="1">
    <citation type="submission" date="2024-11" db="EMBL/GenBank/DDBJ databases">
        <title>Identification and Characterization of a Novel Fosfomycin Bacillithiol Transferase FosB8 in Paenibacillus illinoisensis.</title>
        <authorList>
            <person name="Lu W."/>
        </authorList>
    </citation>
    <scope>NUCLEOTIDE SEQUENCE [LARGE SCALE GENOMIC DNA]</scope>
    <source>
        <strain evidence="3 4">WP77</strain>
    </source>
</reference>
<dbReference type="SMART" id="SM00257">
    <property type="entry name" value="LysM"/>
    <property type="match status" value="2"/>
</dbReference>
<evidence type="ECO:0000256" key="1">
    <source>
        <dbReference type="SAM" id="MobiDB-lite"/>
    </source>
</evidence>
<evidence type="ECO:0000259" key="2">
    <source>
        <dbReference type="PROSITE" id="PS51782"/>
    </source>
</evidence>
<feature type="domain" description="LysM" evidence="2">
    <location>
        <begin position="2"/>
        <end position="47"/>
    </location>
</feature>
<feature type="region of interest" description="Disordered" evidence="1">
    <location>
        <begin position="136"/>
        <end position="179"/>
    </location>
</feature>
<protein>
    <submittedName>
        <fullName evidence="3">LysM peptidoglycan-binding domain-containing protein</fullName>
    </submittedName>
</protein>
<dbReference type="CDD" id="cd00118">
    <property type="entry name" value="LysM"/>
    <property type="match status" value="2"/>
</dbReference>
<dbReference type="Gene3D" id="3.10.350.10">
    <property type="entry name" value="LysM domain"/>
    <property type="match status" value="2"/>
</dbReference>
<dbReference type="InterPro" id="IPR018392">
    <property type="entry name" value="LysM"/>
</dbReference>
<organism evidence="3 4">
    <name type="scientific">Paenibacillus illinoisensis</name>
    <dbReference type="NCBI Taxonomy" id="59845"/>
    <lineage>
        <taxon>Bacteria</taxon>
        <taxon>Bacillati</taxon>
        <taxon>Bacillota</taxon>
        <taxon>Bacilli</taxon>
        <taxon>Bacillales</taxon>
        <taxon>Paenibacillaceae</taxon>
        <taxon>Paenibacillus</taxon>
    </lineage>
</organism>
<feature type="region of interest" description="Disordered" evidence="1">
    <location>
        <begin position="458"/>
        <end position="543"/>
    </location>
</feature>
<accession>A0ABW8I2I7</accession>
<proteinExistence type="predicted"/>
<keyword evidence="4" id="KW-1185">Reference proteome</keyword>
<feature type="compositionally biased region" description="Pro residues" evidence="1">
    <location>
        <begin position="146"/>
        <end position="156"/>
    </location>
</feature>
<dbReference type="Proteomes" id="UP001618531">
    <property type="component" value="Unassembled WGS sequence"/>
</dbReference>
<dbReference type="RefSeq" id="WP_402879155.1">
    <property type="nucleotide sequence ID" value="NZ_JBIYSL010000010.1"/>
</dbReference>
<feature type="compositionally biased region" description="Basic residues" evidence="1">
    <location>
        <begin position="532"/>
        <end position="543"/>
    </location>
</feature>
<dbReference type="PANTHER" id="PTHR33734">
    <property type="entry name" value="LYSM DOMAIN-CONTAINING GPI-ANCHORED PROTEIN 2"/>
    <property type="match status" value="1"/>
</dbReference>
<evidence type="ECO:0000313" key="4">
    <source>
        <dbReference type="Proteomes" id="UP001618531"/>
    </source>
</evidence>
<feature type="compositionally biased region" description="Basic residues" evidence="1">
    <location>
        <begin position="498"/>
        <end position="512"/>
    </location>
</feature>
<name>A0ABW8I2I7_9BACL</name>
<dbReference type="PROSITE" id="PS51782">
    <property type="entry name" value="LYSM"/>
    <property type="match status" value="2"/>
</dbReference>
<gene>
    <name evidence="3" type="ORF">ACINKY_28540</name>
</gene>
<dbReference type="InterPro" id="IPR036779">
    <property type="entry name" value="LysM_dom_sf"/>
</dbReference>
<evidence type="ECO:0000313" key="3">
    <source>
        <dbReference type="EMBL" id="MFK0526165.1"/>
    </source>
</evidence>
<dbReference type="SUPFAM" id="SSF54106">
    <property type="entry name" value="LysM domain"/>
    <property type="match status" value="2"/>
</dbReference>
<dbReference type="EMBL" id="JBIYSL010000010">
    <property type="protein sequence ID" value="MFK0526165.1"/>
    <property type="molecule type" value="Genomic_DNA"/>
</dbReference>
<dbReference type="PANTHER" id="PTHR33734:SF22">
    <property type="entry name" value="MEMBRANE-BOUND LYTIC MUREIN TRANSGLYCOSYLASE D"/>
    <property type="match status" value="1"/>
</dbReference>
<dbReference type="Pfam" id="PF01476">
    <property type="entry name" value="LysM"/>
    <property type="match status" value="2"/>
</dbReference>
<feature type="compositionally biased region" description="Pro residues" evidence="1">
    <location>
        <begin position="166"/>
        <end position="178"/>
    </location>
</feature>
<comment type="caution">
    <text evidence="3">The sequence shown here is derived from an EMBL/GenBank/DDBJ whole genome shotgun (WGS) entry which is preliminary data.</text>
</comment>
<sequence length="543" mass="58537">MKIHMVKKGDTLYLLSQKYNVGLDKIIAANPQITDPDKLDIGMKVKIPAEPVTPKPEGILHSHKVQQGDSLWKLSQAWGVSLKDMINANPQLKNPNALLVGETVYIPSQPVQGNTVTGSSTGNVAAHEKLSPEGKEYTGVKEEPAAPAPSAPPAPEIPKAVEETPAPTPAPAPLPANPVMPNVMPELEVLPQLPELPEVKPEKAPEKKEQVAPVAEVQPLPEVPTYTMPNLSPEIMPLPVIPNTKSPSVVSPATKSPCGCGKKLHHAPAEHPYAQIPVPVQEVYAVPESSHIAGFNHNSGFPGLPEATPYSVSPSYQGQWTEQNHNNYTPNLAPEHQQDNFYPVAPAAQVNSPFPPFVADTHMNQQPFISPYSTLPYPPCGCGGHMHNPHYGHPGYNYQDPAWGMYGSYDPYGVQTHMGPNIVPNQPVEYAYQNPYPSQNMVPPSPLGAFGELYPAQGNVGTKKGGREEADLSQSNVSGEEVTDAGGKTKQASAKTGTAKRRTSKSSGKRTSKVSVSSANGRRNSEAEKRNSTKKRRNPWIQS</sequence>